<proteinExistence type="predicted"/>
<reference evidence="2" key="1">
    <citation type="journal article" date="2022" name="bioRxiv">
        <title>Sequencing and chromosome-scale assembly of the giantPleurodeles waltlgenome.</title>
        <authorList>
            <person name="Brown T."/>
            <person name="Elewa A."/>
            <person name="Iarovenko S."/>
            <person name="Subramanian E."/>
            <person name="Araus A.J."/>
            <person name="Petzold A."/>
            <person name="Susuki M."/>
            <person name="Suzuki K.-i.T."/>
            <person name="Hayashi T."/>
            <person name="Toyoda A."/>
            <person name="Oliveira C."/>
            <person name="Osipova E."/>
            <person name="Leigh N.D."/>
            <person name="Simon A."/>
            <person name="Yun M.H."/>
        </authorList>
    </citation>
    <scope>NUCLEOTIDE SEQUENCE</scope>
    <source>
        <strain evidence="2">20211129_DDA</strain>
        <tissue evidence="2">Liver</tissue>
    </source>
</reference>
<dbReference type="Pfam" id="PF25794">
    <property type="entry name" value="SACS"/>
    <property type="match status" value="1"/>
</dbReference>
<evidence type="ECO:0000259" key="1">
    <source>
        <dbReference type="Pfam" id="PF25794"/>
    </source>
</evidence>
<accession>A0AAV7PS87</accession>
<evidence type="ECO:0000313" key="2">
    <source>
        <dbReference type="EMBL" id="KAJ1131157.1"/>
    </source>
</evidence>
<dbReference type="Gene3D" id="3.30.565.10">
    <property type="entry name" value="Histidine kinase-like ATPase, C-terminal domain"/>
    <property type="match status" value="1"/>
</dbReference>
<dbReference type="InterPro" id="IPR036890">
    <property type="entry name" value="HATPase_C_sf"/>
</dbReference>
<protein>
    <recommendedName>
        <fullName evidence="1">Sacsin/Nov domain-containing protein</fullName>
    </recommendedName>
</protein>
<dbReference type="NCBIfam" id="NF047352">
    <property type="entry name" value="P_loop_sacsin"/>
    <property type="match status" value="1"/>
</dbReference>
<organism evidence="2 3">
    <name type="scientific">Pleurodeles waltl</name>
    <name type="common">Iberian ribbed newt</name>
    <dbReference type="NCBI Taxonomy" id="8319"/>
    <lineage>
        <taxon>Eukaryota</taxon>
        <taxon>Metazoa</taxon>
        <taxon>Chordata</taxon>
        <taxon>Craniata</taxon>
        <taxon>Vertebrata</taxon>
        <taxon>Euteleostomi</taxon>
        <taxon>Amphibia</taxon>
        <taxon>Batrachia</taxon>
        <taxon>Caudata</taxon>
        <taxon>Salamandroidea</taxon>
        <taxon>Salamandridae</taxon>
        <taxon>Pleurodelinae</taxon>
        <taxon>Pleurodeles</taxon>
    </lineage>
</organism>
<evidence type="ECO:0000313" key="3">
    <source>
        <dbReference type="Proteomes" id="UP001066276"/>
    </source>
</evidence>
<dbReference type="SUPFAM" id="SSF55874">
    <property type="entry name" value="ATPase domain of HSP90 chaperone/DNA topoisomerase II/histidine kinase"/>
    <property type="match status" value="1"/>
</dbReference>
<dbReference type="InterPro" id="IPR058210">
    <property type="entry name" value="SACS/Nov_dom"/>
</dbReference>
<sequence>MQHVRVGKPALERERLPARAYAEAHPEVVKMKRGLRGKAAQNKFAQKSPPFLTYLKNILRKYPDGGQILKELIQNADDAGASEVIFVHDERNYGKESLWSEDLLKFQGPALLAYNDATFSDDDWEGIQSTGNSLKLKDPNTVGRFGLGFNSVYHITDLPEVFSGRHIGMLDPQRTVFDDGGFIWNLQDEEDRKVVESLSDQFLPFINVLSTIDHGNRDIRETGYFKGTLFRFPLRASPSDISDNLYSTERVTELFECFSKDASISLLFLRSVTRVSLRIIGHDGAVKHLLTAHTDVQEHINSTSSKLITSMKVKTSTLNSFGRPDEVCKWLVIASTIKDGNFQILEDLAKKLNNIPEIGIAYCLGYKGGNSCGGRLSCFLPLPDREENRTGLPVIINARFDLTDDRRSIKWLEVDQQHDEAAQWNHLLVEQILPLVYCQAVQAAVRLVRSLDGSTTLAYGIWPDPTRTVHKEKWQRLTKNIAKYLLQMEVLYTAADSTTWVKALEAVFLPNMQNHDIQQALEELLLHVGEPLVKVPGHILSTLLLASNKLTMVTPSFIRSVLRQNSWNGLSSREKLLILEYVISDEQYKDLQGLQLLPLSDGNFISFLDAESDEKAFMDSPRYPRILLPGLMERFLPSDLKPGVIQHLQKIGQSQIFRNLVCLDKDVIKKNLLKALPASWMTGSEEVSWHLSESLQPPRKWLHEFWNFLQQDVDVLSPFEGCPLVPRSPVDREAQTVQLVKLRQKSGLLFLNKDGHSLTENMVTILETMGCTVICQLDSQVWHKNLSNYVLESTSNNILKALSNIGVTTVIRKLTGMTVDQKVMLSDLLSLATRLSNEECKVMSQLPIFSKMSSLQSTGSDLVPALGAQVVDKCTVPAIPSDLVLPETLLTCRSENDRRLLLLMKVPFLNAADVAVRAAVAIKNGQYVHHKSKAEGIMLWILRNGDVLFSQNNEVRKICESLPFIPCNGLMVKPSALFDPEIVIFQDLFESCRFPPSSFQEPLTLKSLRVLGLKDSINDISMGDVLQIADEVNRYHHIKDICVLERKARALVKVCNDTQMLSSSDIKNIQSLCSIAWVPWVASNAKATFCKPLDMRNKRHSSLVEFSMPITVEFNEQASNCLGLNESPPAEKVIENLTALSLCYQTVYYGSMVIKLHNIYKHVQDNLGQFGNMLNSMRIWNGSSFSAPSEILMSYPEDLDLSSQIKKVPHDFLIYKRLFQKCGIRETMADSEITSILQKVMKDIHVRSSGCGTNVELKLAISVLD</sequence>
<comment type="caution">
    <text evidence="2">The sequence shown here is derived from an EMBL/GenBank/DDBJ whole genome shotgun (WGS) entry which is preliminary data.</text>
</comment>
<dbReference type="EMBL" id="JANPWB010000011">
    <property type="protein sequence ID" value="KAJ1131157.1"/>
    <property type="molecule type" value="Genomic_DNA"/>
</dbReference>
<dbReference type="AlphaFoldDB" id="A0AAV7PS87"/>
<name>A0AAV7PS87_PLEWA</name>
<feature type="domain" description="Sacsin/Nov" evidence="1">
    <location>
        <begin position="50"/>
        <end position="284"/>
    </location>
</feature>
<gene>
    <name evidence="2" type="ORF">NDU88_009500</name>
</gene>
<keyword evidence="3" id="KW-1185">Reference proteome</keyword>
<dbReference type="Proteomes" id="UP001066276">
    <property type="component" value="Chromosome 7"/>
</dbReference>
<dbReference type="PANTHER" id="PTHR46919:SF2">
    <property type="entry name" value="SACSIN"/>
    <property type="match status" value="1"/>
</dbReference>
<dbReference type="PANTHER" id="PTHR46919">
    <property type="entry name" value="ZINC FINGER, C3HC4 TYPE (RING FINGER) FAMILY PROTEIN"/>
    <property type="match status" value="1"/>
</dbReference>